<dbReference type="GO" id="GO:0022857">
    <property type="term" value="F:transmembrane transporter activity"/>
    <property type="evidence" value="ECO:0007669"/>
    <property type="project" value="InterPro"/>
</dbReference>
<evidence type="ECO:0000256" key="3">
    <source>
        <dbReference type="ARBA" id="ARBA00005811"/>
    </source>
</evidence>
<dbReference type="GO" id="GO:0005886">
    <property type="term" value="C:plasma membrane"/>
    <property type="evidence" value="ECO:0007669"/>
    <property type="project" value="UniProtKB-SubCell"/>
</dbReference>
<dbReference type="Pfam" id="PF02472">
    <property type="entry name" value="ExbD"/>
    <property type="match status" value="1"/>
</dbReference>
<keyword evidence="8 12" id="KW-0812">Transmembrane</keyword>
<evidence type="ECO:0000313" key="14">
    <source>
        <dbReference type="EMBL" id="GAN45134.1"/>
    </source>
</evidence>
<evidence type="ECO:0000256" key="8">
    <source>
        <dbReference type="ARBA" id="ARBA00022692"/>
    </source>
</evidence>
<dbReference type="EMBL" id="DF952379">
    <property type="protein sequence ID" value="GAN45134.1"/>
    <property type="molecule type" value="Genomic_DNA"/>
</dbReference>
<feature type="transmembrane region" description="Helical" evidence="13">
    <location>
        <begin position="20"/>
        <end position="39"/>
    </location>
</feature>
<dbReference type="AlphaFoldDB" id="A0A0U1PB09"/>
<evidence type="ECO:0000256" key="7">
    <source>
        <dbReference type="ARBA" id="ARBA00022519"/>
    </source>
</evidence>
<dbReference type="InterPro" id="IPR003400">
    <property type="entry name" value="ExbD"/>
</dbReference>
<keyword evidence="11 13" id="KW-0472">Membrane</keyword>
<evidence type="ECO:0000256" key="6">
    <source>
        <dbReference type="ARBA" id="ARBA00022475"/>
    </source>
</evidence>
<evidence type="ECO:0000256" key="1">
    <source>
        <dbReference type="ARBA" id="ARBA00003540"/>
    </source>
</evidence>
<organism evidence="14">
    <name type="scientific">Mizugakiibacter sediminis</name>
    <dbReference type="NCBI Taxonomy" id="1475481"/>
    <lineage>
        <taxon>Bacteria</taxon>
        <taxon>Pseudomonadati</taxon>
        <taxon>Pseudomonadota</taxon>
        <taxon>Gammaproteobacteria</taxon>
        <taxon>Lysobacterales</taxon>
        <taxon>Rhodanobacteraceae</taxon>
        <taxon>Mizugakiibacter</taxon>
    </lineage>
</organism>
<keyword evidence="6" id="KW-1003">Cell membrane</keyword>
<evidence type="ECO:0000256" key="10">
    <source>
        <dbReference type="ARBA" id="ARBA00022989"/>
    </source>
</evidence>
<proteinExistence type="inferred from homology"/>
<evidence type="ECO:0000256" key="2">
    <source>
        <dbReference type="ARBA" id="ARBA00004249"/>
    </source>
</evidence>
<dbReference type="GO" id="GO:0015031">
    <property type="term" value="P:protein transport"/>
    <property type="evidence" value="ECO:0007669"/>
    <property type="project" value="UniProtKB-KW"/>
</dbReference>
<comment type="subcellular location">
    <subcellularLocation>
        <location evidence="2">Cell inner membrane</location>
        <topology evidence="2">Single-pass type II membrane protein</topology>
    </subcellularLocation>
    <subcellularLocation>
        <location evidence="12">Cell membrane</location>
        <topology evidence="12">Single-pass type II membrane protein</topology>
    </subcellularLocation>
</comment>
<evidence type="ECO:0000256" key="13">
    <source>
        <dbReference type="SAM" id="Phobius"/>
    </source>
</evidence>
<protein>
    <submittedName>
        <fullName evidence="14">Biopolymer transporter ExbD</fullName>
    </submittedName>
</protein>
<evidence type="ECO:0000256" key="11">
    <source>
        <dbReference type="ARBA" id="ARBA00023136"/>
    </source>
</evidence>
<comment type="subunit">
    <text evidence="4">The accessory proteins ExbB and ExbD seem to form a complex with TonB.</text>
</comment>
<keyword evidence="7" id="KW-0997">Cell inner membrane</keyword>
<dbReference type="PANTHER" id="PTHR30558:SF12">
    <property type="entry name" value="BIOPOLYMER TRANSPORT PROTEIN EXBD"/>
    <property type="match status" value="1"/>
</dbReference>
<evidence type="ECO:0000256" key="9">
    <source>
        <dbReference type="ARBA" id="ARBA00022927"/>
    </source>
</evidence>
<dbReference type="PANTHER" id="PTHR30558">
    <property type="entry name" value="EXBD MEMBRANE COMPONENT OF PMF-DRIVEN MACROMOLECULE IMPORT SYSTEM"/>
    <property type="match status" value="1"/>
</dbReference>
<keyword evidence="9 12" id="KW-0653">Protein transport</keyword>
<evidence type="ECO:0000256" key="12">
    <source>
        <dbReference type="RuleBase" id="RU003879"/>
    </source>
</evidence>
<accession>A0A0U1PB09</accession>
<sequence>MAFSTNSGGGGPMSEINVTPLVDVMLVLLIIFMITAPLMSHRIRVDLPKADPGIKIDEKIEPLDLAIKEDGSMYLNDNPVNEAELKAQFAVAAVKTPQPELQIRADKNIEYKTIWGILSDAKSAGMVHVGFMTTGKSGEGR</sequence>
<comment type="function">
    <text evidence="1">Involved in the TonB-dependent energy-dependent transport of various receptor-bound substrates.</text>
</comment>
<name>A0A0U1PB09_9GAMM</name>
<keyword evidence="5 12" id="KW-0813">Transport</keyword>
<evidence type="ECO:0000256" key="5">
    <source>
        <dbReference type="ARBA" id="ARBA00022448"/>
    </source>
</evidence>
<keyword evidence="10 13" id="KW-1133">Transmembrane helix</keyword>
<gene>
    <name evidence="14" type="ORF">MBSD_1674</name>
</gene>
<comment type="similarity">
    <text evidence="3 12">Belongs to the ExbD/TolR family.</text>
</comment>
<evidence type="ECO:0000256" key="4">
    <source>
        <dbReference type="ARBA" id="ARBA00011471"/>
    </source>
</evidence>
<dbReference type="HOGENOM" id="CLU_085305_1_1_6"/>
<dbReference type="Gene3D" id="3.30.420.270">
    <property type="match status" value="1"/>
</dbReference>
<reference evidence="14" key="1">
    <citation type="submission" date="2015-03" db="EMBL/GenBank/DDBJ databases">
        <title>Draft genome sequence of Mizugakiibacter sediminis skMP5.</title>
        <authorList>
            <person name="Watanabe T."/>
            <person name="Kojima H."/>
            <person name="Fukui M."/>
        </authorList>
    </citation>
    <scope>NUCLEOTIDE SEQUENCE</scope>
    <source>
        <strain evidence="14">SkMP5</strain>
    </source>
</reference>